<dbReference type="Proteomes" id="UP000270471">
    <property type="component" value="Unassembled WGS sequence"/>
</dbReference>
<organism evidence="8 9">
    <name type="scientific">Streptomyces shenzhenensis</name>
    <dbReference type="NCBI Taxonomy" id="943815"/>
    <lineage>
        <taxon>Bacteria</taxon>
        <taxon>Bacillati</taxon>
        <taxon>Actinomycetota</taxon>
        <taxon>Actinomycetes</taxon>
        <taxon>Kitasatosporales</taxon>
        <taxon>Streptomycetaceae</taxon>
        <taxon>Streptomyces</taxon>
    </lineage>
</organism>
<feature type="transmembrane region" description="Helical" evidence="6">
    <location>
        <begin position="327"/>
        <end position="347"/>
    </location>
</feature>
<evidence type="ECO:0000256" key="5">
    <source>
        <dbReference type="SAM" id="MobiDB-lite"/>
    </source>
</evidence>
<feature type="transmembrane region" description="Helical" evidence="6">
    <location>
        <begin position="232"/>
        <end position="254"/>
    </location>
</feature>
<feature type="transmembrane region" description="Helical" evidence="6">
    <location>
        <begin position="126"/>
        <end position="146"/>
    </location>
</feature>
<dbReference type="InterPro" id="IPR050367">
    <property type="entry name" value="APC_superfamily"/>
</dbReference>
<dbReference type="EMBL" id="PENI01000008">
    <property type="protein sequence ID" value="RMB84933.1"/>
    <property type="molecule type" value="Genomic_DNA"/>
</dbReference>
<comment type="subcellular location">
    <subcellularLocation>
        <location evidence="1">Membrane</location>
        <topology evidence="1">Multi-pass membrane protein</topology>
    </subcellularLocation>
</comment>
<gene>
    <name evidence="8" type="ORF">CTZ28_14995</name>
</gene>
<dbReference type="InterPro" id="IPR004841">
    <property type="entry name" value="AA-permease/SLC12A_dom"/>
</dbReference>
<feature type="compositionally biased region" description="Low complexity" evidence="5">
    <location>
        <begin position="454"/>
        <end position="463"/>
    </location>
</feature>
<feature type="transmembrane region" description="Helical" evidence="6">
    <location>
        <begin position="193"/>
        <end position="212"/>
    </location>
</feature>
<accession>A0A3M0IDR1</accession>
<feature type="transmembrane region" description="Helical" evidence="6">
    <location>
        <begin position="53"/>
        <end position="71"/>
    </location>
</feature>
<dbReference type="OrthoDB" id="4568421at2"/>
<keyword evidence="9" id="KW-1185">Reference proteome</keyword>
<keyword evidence="3 6" id="KW-1133">Transmembrane helix</keyword>
<feature type="transmembrane region" description="Helical" evidence="6">
    <location>
        <begin position="153"/>
        <end position="173"/>
    </location>
</feature>
<evidence type="ECO:0000256" key="1">
    <source>
        <dbReference type="ARBA" id="ARBA00004141"/>
    </source>
</evidence>
<feature type="region of interest" description="Disordered" evidence="5">
    <location>
        <begin position="454"/>
        <end position="473"/>
    </location>
</feature>
<dbReference type="RefSeq" id="WP_121889905.1">
    <property type="nucleotide sequence ID" value="NZ_PENI01000008.1"/>
</dbReference>
<proteinExistence type="predicted"/>
<feature type="transmembrane region" description="Helical" evidence="6">
    <location>
        <begin position="274"/>
        <end position="307"/>
    </location>
</feature>
<dbReference type="PIRSF" id="PIRSF006060">
    <property type="entry name" value="AA_transporter"/>
    <property type="match status" value="1"/>
</dbReference>
<dbReference type="GO" id="GO:0016020">
    <property type="term" value="C:membrane"/>
    <property type="evidence" value="ECO:0007669"/>
    <property type="project" value="UniProtKB-SubCell"/>
</dbReference>
<feature type="transmembrane region" description="Helical" evidence="6">
    <location>
        <begin position="353"/>
        <end position="375"/>
    </location>
</feature>
<feature type="domain" description="Amino acid permease/ SLC12A" evidence="7">
    <location>
        <begin position="22"/>
        <end position="393"/>
    </location>
</feature>
<comment type="caution">
    <text evidence="8">The sequence shown here is derived from an EMBL/GenBank/DDBJ whole genome shotgun (WGS) entry which is preliminary data.</text>
</comment>
<feature type="transmembrane region" description="Helical" evidence="6">
    <location>
        <begin position="92"/>
        <end position="120"/>
    </location>
</feature>
<evidence type="ECO:0000313" key="9">
    <source>
        <dbReference type="Proteomes" id="UP000270471"/>
    </source>
</evidence>
<evidence type="ECO:0000256" key="2">
    <source>
        <dbReference type="ARBA" id="ARBA00022692"/>
    </source>
</evidence>
<protein>
    <submittedName>
        <fullName evidence="8">Putrescine importer PuuP</fullName>
    </submittedName>
</protein>
<dbReference type="PANTHER" id="PTHR42770">
    <property type="entry name" value="AMINO ACID TRANSPORTER-RELATED"/>
    <property type="match status" value="1"/>
</dbReference>
<evidence type="ECO:0000313" key="8">
    <source>
        <dbReference type="EMBL" id="RMB84933.1"/>
    </source>
</evidence>
<keyword evidence="4 6" id="KW-0472">Membrane</keyword>
<dbReference type="Gene3D" id="1.20.1740.10">
    <property type="entry name" value="Amino acid/polyamine transporter I"/>
    <property type="match status" value="1"/>
</dbReference>
<feature type="transmembrane region" description="Helical" evidence="6">
    <location>
        <begin position="21"/>
        <end position="41"/>
    </location>
</feature>
<feature type="transmembrane region" description="Helical" evidence="6">
    <location>
        <begin position="411"/>
        <end position="431"/>
    </location>
</feature>
<feature type="transmembrane region" description="Helical" evidence="6">
    <location>
        <begin position="387"/>
        <end position="405"/>
    </location>
</feature>
<dbReference type="GO" id="GO:0055085">
    <property type="term" value="P:transmembrane transport"/>
    <property type="evidence" value="ECO:0007669"/>
    <property type="project" value="InterPro"/>
</dbReference>
<sequence>MTATDIPAESGLKRVLGLPGLTLFGLTYLAPVTVFTTYGAVTGVTGGHLPAAYVIASVVMLFTAVSYGRMVRAFPTAGSAYTYTQQSFGGHVGFMVGWTLMLDYLFLPMINFLLIGIYLHSQVPSVPAQVFVLAALLLSLVFNVLGVDFISRLSTLVMGLAGVLVVVFVALSVHHTLDRGASAPFASFLPGSSGTSAAFSGAAILALSFLGFDAVSTMSEEARNPRRTIPRAIVLTTVLGGLLFIVVSWMGALVHPGATFSDPDSAGLDIMRTLGGSAFASFFVAVYVAGAFGSGVTTQAGVSRILYSMGRDGVLPGRVFGRLHPRLRTPVTATGLVSAVSLVALFISLDNAVVMVNFGALIAFSVVNLSVVKHYLVDQGRRSGRDLLSYGLLPVVGFALTLWLWTSLEGITFEVGLCWMLAGFLYLLFLTRMFSRKPPVMSFSEDTSGAVAAPREASAAGAANTVPHDTPRS</sequence>
<evidence type="ECO:0000256" key="6">
    <source>
        <dbReference type="SAM" id="Phobius"/>
    </source>
</evidence>
<keyword evidence="2 6" id="KW-0812">Transmembrane</keyword>
<evidence type="ECO:0000256" key="4">
    <source>
        <dbReference type="ARBA" id="ARBA00023136"/>
    </source>
</evidence>
<dbReference type="Pfam" id="PF00324">
    <property type="entry name" value="AA_permease"/>
    <property type="match status" value="1"/>
</dbReference>
<evidence type="ECO:0000256" key="3">
    <source>
        <dbReference type="ARBA" id="ARBA00022989"/>
    </source>
</evidence>
<dbReference type="AlphaFoldDB" id="A0A3M0IDR1"/>
<reference evidence="8 9" key="1">
    <citation type="submission" date="2017-11" db="EMBL/GenBank/DDBJ databases">
        <title>Draft genome of actinobacteria isolated from guarana (Paullinia cupana (Mart.) Ducke.</title>
        <authorList>
            <person name="Siqueira K.A."/>
            <person name="Liotti R.G."/>
            <person name="Mendes T.A.O."/>
            <person name="Soares M.A."/>
        </authorList>
    </citation>
    <scope>NUCLEOTIDE SEQUENCE [LARGE SCALE GENOMIC DNA]</scope>
    <source>
        <strain evidence="8 9">193</strain>
    </source>
</reference>
<dbReference type="PANTHER" id="PTHR42770:SF8">
    <property type="entry name" value="PUTRESCINE IMPORTER PUUP"/>
    <property type="match status" value="1"/>
</dbReference>
<evidence type="ECO:0000259" key="7">
    <source>
        <dbReference type="Pfam" id="PF00324"/>
    </source>
</evidence>
<name>A0A3M0IDR1_9ACTN</name>